<dbReference type="SUPFAM" id="SSF54593">
    <property type="entry name" value="Glyoxalase/Bleomycin resistance protein/Dihydroxybiphenyl dioxygenase"/>
    <property type="match status" value="1"/>
</dbReference>
<dbReference type="OrthoDB" id="9803104at2"/>
<dbReference type="RefSeq" id="WP_146313015.1">
    <property type="nucleotide sequence ID" value="NZ_VOHE01000006.1"/>
</dbReference>
<dbReference type="InterPro" id="IPR029068">
    <property type="entry name" value="Glyas_Bleomycin-R_OHBP_Dase"/>
</dbReference>
<evidence type="ECO:0000259" key="1">
    <source>
        <dbReference type="PROSITE" id="PS51819"/>
    </source>
</evidence>
<reference evidence="2 3" key="1">
    <citation type="submission" date="2019-07" db="EMBL/GenBank/DDBJ databases">
        <title>Luteimonas sp. YD-1 nov., isolated from acidic soil.</title>
        <authorList>
            <person name="Zhou J."/>
        </authorList>
    </citation>
    <scope>NUCLEOTIDE SEQUENCE [LARGE SCALE GENOMIC DNA]</scope>
    <source>
        <strain evidence="2 3">YD-1</strain>
    </source>
</reference>
<dbReference type="PROSITE" id="PS51819">
    <property type="entry name" value="VOC"/>
    <property type="match status" value="1"/>
</dbReference>
<dbReference type="InterPro" id="IPR004360">
    <property type="entry name" value="Glyas_Fos-R_dOase_dom"/>
</dbReference>
<dbReference type="EMBL" id="VOHE01000006">
    <property type="protein sequence ID" value="TWT17890.1"/>
    <property type="molecule type" value="Genomic_DNA"/>
</dbReference>
<dbReference type="AlphaFoldDB" id="A0A5C5TXN4"/>
<protein>
    <submittedName>
        <fullName evidence="2">Glyoxalase</fullName>
    </submittedName>
</protein>
<name>A0A5C5TXN4_9GAMM</name>
<dbReference type="InterPro" id="IPR037523">
    <property type="entry name" value="VOC_core"/>
</dbReference>
<proteinExistence type="predicted"/>
<dbReference type="Proteomes" id="UP000315949">
    <property type="component" value="Unassembled WGS sequence"/>
</dbReference>
<evidence type="ECO:0000313" key="3">
    <source>
        <dbReference type="Proteomes" id="UP000315949"/>
    </source>
</evidence>
<sequence length="121" mass="13366">MALVGIVPMLPAHDLAASVAFYRRLGFEVENLREEWGWASMALGPHRIMLDRSIAGGVHACRNAVVYLYADDLDQLRERAALAGPEGPEIRDTFYGMREFRVLDPSGNQVWVGQARGQPAG</sequence>
<keyword evidence="3" id="KW-1185">Reference proteome</keyword>
<feature type="domain" description="VOC" evidence="1">
    <location>
        <begin position="2"/>
        <end position="115"/>
    </location>
</feature>
<organism evidence="2 3">
    <name type="scientific">Luteimonas wenzhouensis</name>
    <dbReference type="NCBI Taxonomy" id="2599615"/>
    <lineage>
        <taxon>Bacteria</taxon>
        <taxon>Pseudomonadati</taxon>
        <taxon>Pseudomonadota</taxon>
        <taxon>Gammaproteobacteria</taxon>
        <taxon>Lysobacterales</taxon>
        <taxon>Lysobacteraceae</taxon>
        <taxon>Luteimonas</taxon>
    </lineage>
</organism>
<dbReference type="Gene3D" id="3.10.180.10">
    <property type="entry name" value="2,3-Dihydroxybiphenyl 1,2-Dioxygenase, domain 1"/>
    <property type="match status" value="1"/>
</dbReference>
<accession>A0A5C5TXN4</accession>
<comment type="caution">
    <text evidence="2">The sequence shown here is derived from an EMBL/GenBank/DDBJ whole genome shotgun (WGS) entry which is preliminary data.</text>
</comment>
<gene>
    <name evidence="2" type="ORF">FQY79_11230</name>
</gene>
<evidence type="ECO:0000313" key="2">
    <source>
        <dbReference type="EMBL" id="TWT17890.1"/>
    </source>
</evidence>
<dbReference type="Pfam" id="PF00903">
    <property type="entry name" value="Glyoxalase"/>
    <property type="match status" value="1"/>
</dbReference>